<evidence type="ECO:0000313" key="2">
    <source>
        <dbReference type="EMBL" id="CAB4734312.1"/>
    </source>
</evidence>
<evidence type="ECO:0000259" key="1">
    <source>
        <dbReference type="PROSITE" id="PS51186"/>
    </source>
</evidence>
<sequence length="248" mass="26246">MEGLREIDPHELVATSAHPFVRHQVDPDDTMLVLALGEALVIDGNRNRTGPSDGRPSLWCLGPPADLARLAHLAVDRVDPPGRVSTEAASYDALPEAWRFPTQGHWHWMLTHDQPPAHPLEPSVVEVDDAGAIDALLDLANPGSFARPGSRGVECWLGVPGPDGLLAVGALYRDPSGAGHLRSVTTRPDAAGRGLGTAVSAALTRRALGRSGTATLGVYVDNAPALAVYDRLGYRTVVTFRSGRSGRG</sequence>
<name>A0A6J6SHL0_9ZZZZ</name>
<accession>A0A6J6SHL0</accession>
<dbReference type="AlphaFoldDB" id="A0A6J6SHL0"/>
<dbReference type="InterPro" id="IPR016181">
    <property type="entry name" value="Acyl_CoA_acyltransferase"/>
</dbReference>
<protein>
    <submittedName>
        <fullName evidence="2">Unannotated protein</fullName>
    </submittedName>
</protein>
<dbReference type="PROSITE" id="PS51186">
    <property type="entry name" value="GNAT"/>
    <property type="match status" value="1"/>
</dbReference>
<dbReference type="Gene3D" id="3.40.630.30">
    <property type="match status" value="1"/>
</dbReference>
<dbReference type="InterPro" id="IPR013653">
    <property type="entry name" value="GCN5-like_dom"/>
</dbReference>
<dbReference type="InterPro" id="IPR000182">
    <property type="entry name" value="GNAT_dom"/>
</dbReference>
<feature type="domain" description="N-acetyltransferase" evidence="1">
    <location>
        <begin position="120"/>
        <end position="248"/>
    </location>
</feature>
<dbReference type="SUPFAM" id="SSF55729">
    <property type="entry name" value="Acyl-CoA N-acyltransferases (Nat)"/>
    <property type="match status" value="1"/>
</dbReference>
<dbReference type="EMBL" id="CAEZYQ010000004">
    <property type="protein sequence ID" value="CAB4734312.1"/>
    <property type="molecule type" value="Genomic_DNA"/>
</dbReference>
<reference evidence="2" key="1">
    <citation type="submission" date="2020-05" db="EMBL/GenBank/DDBJ databases">
        <authorList>
            <person name="Chiriac C."/>
            <person name="Salcher M."/>
            <person name="Ghai R."/>
            <person name="Kavagutti S V."/>
        </authorList>
    </citation>
    <scope>NUCLEOTIDE SEQUENCE</scope>
</reference>
<proteinExistence type="predicted"/>
<organism evidence="2">
    <name type="scientific">freshwater metagenome</name>
    <dbReference type="NCBI Taxonomy" id="449393"/>
    <lineage>
        <taxon>unclassified sequences</taxon>
        <taxon>metagenomes</taxon>
        <taxon>ecological metagenomes</taxon>
    </lineage>
</organism>
<dbReference type="GO" id="GO:0016747">
    <property type="term" value="F:acyltransferase activity, transferring groups other than amino-acyl groups"/>
    <property type="evidence" value="ECO:0007669"/>
    <property type="project" value="InterPro"/>
</dbReference>
<gene>
    <name evidence="2" type="ORF">UFOPK2761_00745</name>
</gene>
<dbReference type="Pfam" id="PF08445">
    <property type="entry name" value="FR47"/>
    <property type="match status" value="1"/>
</dbReference>